<dbReference type="AlphaFoldDB" id="A0A315VGW0"/>
<feature type="region of interest" description="Disordered" evidence="1">
    <location>
        <begin position="119"/>
        <end position="167"/>
    </location>
</feature>
<feature type="compositionally biased region" description="Low complexity" evidence="1">
    <location>
        <begin position="158"/>
        <end position="167"/>
    </location>
</feature>
<proteinExistence type="predicted"/>
<feature type="compositionally biased region" description="Acidic residues" evidence="1">
    <location>
        <begin position="130"/>
        <end position="157"/>
    </location>
</feature>
<evidence type="ECO:0000313" key="3">
    <source>
        <dbReference type="Proteomes" id="UP000250572"/>
    </source>
</evidence>
<sequence>MEQLKRQVKVRRDSGIPYKGETAVRLSTRRTERYKRLLTGKCYDPLPERIEEEEINESKPVSPVQVSISVPFTKNRQSQPASCVTSVVKASGQQNSSRKASPKVTVQLIPEVSRCGGTSCVMETESTLNSEEEEEEEEDDDDDDYDYDDDNDYDDADASTTISSSSSPEIFRKEMSVNVMTFPSKDELLDFHLQVKNSTLLEDSHAENIHSHHPPNLSTIIDASTSLAEEKFEISYHKTPEDEGQMNISASTSDQAFKKETSPKLSKKKPITFRKKVRFKSLDATEIQNEKEIKSPATSGKNTSSPSRPLQKIKPHPMTSRRSVTSFKDQPLLLAIKRSGRAGSEKASFFQFVNDDERQTIFQKMKERSPRTCLANQNEVAGYQAVPVTNARHMTVTPMEIVTRNEIRSWM</sequence>
<reference evidence="2 3" key="1">
    <citation type="journal article" date="2018" name="G3 (Bethesda)">
        <title>A High-Quality Reference Genome for the Invasive Mosquitofish Gambusia affinis Using a Chicago Library.</title>
        <authorList>
            <person name="Hoffberg S.L."/>
            <person name="Troendle N.J."/>
            <person name="Glenn T.C."/>
            <person name="Mahmud O."/>
            <person name="Louha S."/>
            <person name="Chalopin D."/>
            <person name="Bennetzen J.L."/>
            <person name="Mauricio R."/>
        </authorList>
    </citation>
    <scope>NUCLEOTIDE SEQUENCE [LARGE SCALE GENOMIC DNA]</scope>
    <source>
        <strain evidence="2">NE01/NJP1002.9</strain>
        <tissue evidence="2">Muscle</tissue>
    </source>
</reference>
<feature type="compositionally biased region" description="Polar residues" evidence="1">
    <location>
        <begin position="74"/>
        <end position="85"/>
    </location>
</feature>
<protein>
    <submittedName>
        <fullName evidence="2">Uncharacterized protein</fullName>
    </submittedName>
</protein>
<feature type="region of interest" description="Disordered" evidence="1">
    <location>
        <begin position="74"/>
        <end position="104"/>
    </location>
</feature>
<feature type="compositionally biased region" description="Polar residues" evidence="1">
    <location>
        <begin position="296"/>
        <end position="308"/>
    </location>
</feature>
<feature type="region of interest" description="Disordered" evidence="1">
    <location>
        <begin position="287"/>
        <end position="325"/>
    </location>
</feature>
<dbReference type="EMBL" id="NHOQ01001678">
    <property type="protein sequence ID" value="PWA22698.1"/>
    <property type="molecule type" value="Genomic_DNA"/>
</dbReference>
<comment type="caution">
    <text evidence="2">The sequence shown here is derived from an EMBL/GenBank/DDBJ whole genome shotgun (WGS) entry which is preliminary data.</text>
</comment>
<evidence type="ECO:0000256" key="1">
    <source>
        <dbReference type="SAM" id="MobiDB-lite"/>
    </source>
</evidence>
<organism evidence="2 3">
    <name type="scientific">Gambusia affinis</name>
    <name type="common">Western mosquitofish</name>
    <name type="synonym">Heterandria affinis</name>
    <dbReference type="NCBI Taxonomy" id="33528"/>
    <lineage>
        <taxon>Eukaryota</taxon>
        <taxon>Metazoa</taxon>
        <taxon>Chordata</taxon>
        <taxon>Craniata</taxon>
        <taxon>Vertebrata</taxon>
        <taxon>Euteleostomi</taxon>
        <taxon>Actinopterygii</taxon>
        <taxon>Neopterygii</taxon>
        <taxon>Teleostei</taxon>
        <taxon>Neoteleostei</taxon>
        <taxon>Acanthomorphata</taxon>
        <taxon>Ovalentaria</taxon>
        <taxon>Atherinomorphae</taxon>
        <taxon>Cyprinodontiformes</taxon>
        <taxon>Poeciliidae</taxon>
        <taxon>Poeciliinae</taxon>
        <taxon>Gambusia</taxon>
    </lineage>
</organism>
<gene>
    <name evidence="2" type="ORF">CCH79_00002468</name>
</gene>
<accession>A0A315VGW0</accession>
<name>A0A315VGW0_GAMAF</name>
<evidence type="ECO:0000313" key="2">
    <source>
        <dbReference type="EMBL" id="PWA22698.1"/>
    </source>
</evidence>
<keyword evidence="3" id="KW-1185">Reference proteome</keyword>
<dbReference type="Proteomes" id="UP000250572">
    <property type="component" value="Unassembled WGS sequence"/>
</dbReference>